<dbReference type="Gene3D" id="3.90.1150.10">
    <property type="entry name" value="Aspartate Aminotransferase, domain 1"/>
    <property type="match status" value="1"/>
</dbReference>
<evidence type="ECO:0000313" key="3">
    <source>
        <dbReference type="EMBL" id="MFD2512553.1"/>
    </source>
</evidence>
<evidence type="ECO:0000256" key="1">
    <source>
        <dbReference type="ARBA" id="ARBA00022898"/>
    </source>
</evidence>
<feature type="domain" description="Aminotransferase class V" evidence="2">
    <location>
        <begin position="33"/>
        <end position="406"/>
    </location>
</feature>
<sequence length="420" mass="46182">MNLKKQSMSQFSIQQLRAAFPALRETDNKKPYIFFDGPGGTQMAQQAIDGMIGYITDGMANLHGAFPTSVKTDALLLDGRAAVADLLNCLPEEVAFGQNMTSLAFSIARSLGQFITGADEVVVTELDHRANVDPWVTLANDKDAGVKFIKVSPETYTLELDKLEEIITENTRLVAVGMSSNVTGTVTDITRIIARAKEVNAIVVIDAVHAVPHLTMDFKKLGCDVLLCSAYKFFGPHIGIAAIAASLFEKLPVYKLKPAPQEIPDKLETGTQNHEAIAGLIGAIAFIESQGEGTTRRERIVSGMQHIEEHELQLGERIESFLRSIPEVNLYRAPAGTPKTPTFAFTLNQVNAREVTSWFAERYNMCIADGHFYASTMADKLGVNPMGGWIRIGLAPYNTKEEVELFEQGLQEFISERVRK</sequence>
<dbReference type="InterPro" id="IPR015421">
    <property type="entry name" value="PyrdxlP-dep_Trfase_major"/>
</dbReference>
<accession>A0ABW5II09</accession>
<proteinExistence type="predicted"/>
<keyword evidence="4" id="KW-1185">Reference proteome</keyword>
<reference evidence="4" key="1">
    <citation type="journal article" date="2019" name="Int. J. Syst. Evol. Microbiol.">
        <title>The Global Catalogue of Microorganisms (GCM) 10K type strain sequencing project: providing services to taxonomists for standard genome sequencing and annotation.</title>
        <authorList>
            <consortium name="The Broad Institute Genomics Platform"/>
            <consortium name="The Broad Institute Genome Sequencing Center for Infectious Disease"/>
            <person name="Wu L."/>
            <person name="Ma J."/>
        </authorList>
    </citation>
    <scope>NUCLEOTIDE SEQUENCE [LARGE SCALE GENOMIC DNA]</scope>
    <source>
        <strain evidence="4">KCTC 42498</strain>
    </source>
</reference>
<dbReference type="InterPro" id="IPR015422">
    <property type="entry name" value="PyrdxlP-dep_Trfase_small"/>
</dbReference>
<evidence type="ECO:0000313" key="4">
    <source>
        <dbReference type="Proteomes" id="UP001597544"/>
    </source>
</evidence>
<protein>
    <submittedName>
        <fullName evidence="3">Cysteine desulfurase-like protein</fullName>
    </submittedName>
</protein>
<name>A0ABW5II09_9BACT</name>
<dbReference type="InterPro" id="IPR000192">
    <property type="entry name" value="Aminotrans_V_dom"/>
</dbReference>
<dbReference type="RefSeq" id="WP_377502763.1">
    <property type="nucleotide sequence ID" value="NZ_JBHULU010000002.1"/>
</dbReference>
<keyword evidence="1" id="KW-0663">Pyridoxal phosphate</keyword>
<dbReference type="SUPFAM" id="SSF53383">
    <property type="entry name" value="PLP-dependent transferases"/>
    <property type="match status" value="1"/>
</dbReference>
<gene>
    <name evidence="3" type="ORF">ACFSRY_01630</name>
</gene>
<dbReference type="Pfam" id="PF00266">
    <property type="entry name" value="Aminotran_5"/>
    <property type="match status" value="1"/>
</dbReference>
<comment type="caution">
    <text evidence="3">The sequence shown here is derived from an EMBL/GenBank/DDBJ whole genome shotgun (WGS) entry which is preliminary data.</text>
</comment>
<evidence type="ECO:0000259" key="2">
    <source>
        <dbReference type="Pfam" id="PF00266"/>
    </source>
</evidence>
<dbReference type="NCBIfam" id="TIGR01976">
    <property type="entry name" value="am_tr_V_VC1184"/>
    <property type="match status" value="1"/>
</dbReference>
<dbReference type="Gene3D" id="3.40.640.10">
    <property type="entry name" value="Type I PLP-dependent aspartate aminotransferase-like (Major domain)"/>
    <property type="match status" value="1"/>
</dbReference>
<dbReference type="InterPro" id="IPR015424">
    <property type="entry name" value="PyrdxlP-dep_Trfase"/>
</dbReference>
<dbReference type="Proteomes" id="UP001597544">
    <property type="component" value="Unassembled WGS sequence"/>
</dbReference>
<dbReference type="EMBL" id="JBHULU010000002">
    <property type="protein sequence ID" value="MFD2512553.1"/>
    <property type="molecule type" value="Genomic_DNA"/>
</dbReference>
<organism evidence="3 4">
    <name type="scientific">Pontibacter locisalis</name>
    <dbReference type="NCBI Taxonomy" id="1719035"/>
    <lineage>
        <taxon>Bacteria</taxon>
        <taxon>Pseudomonadati</taxon>
        <taxon>Bacteroidota</taxon>
        <taxon>Cytophagia</taxon>
        <taxon>Cytophagales</taxon>
        <taxon>Hymenobacteraceae</taxon>
        <taxon>Pontibacter</taxon>
    </lineage>
</organism>
<dbReference type="PANTHER" id="PTHR43586:SF21">
    <property type="entry name" value="PYRIDOXAL PHOSPHATE (PLP)-DEPENDENT ASPARTATE AMINOTRANSFERASE SUPERFAMILY"/>
    <property type="match status" value="1"/>
</dbReference>
<dbReference type="InterPro" id="IPR011340">
    <property type="entry name" value="Cys_dSase-rel"/>
</dbReference>
<dbReference type="PANTHER" id="PTHR43586">
    <property type="entry name" value="CYSTEINE DESULFURASE"/>
    <property type="match status" value="1"/>
</dbReference>